<dbReference type="PROSITE" id="PS51000">
    <property type="entry name" value="HTH_DEOR_2"/>
    <property type="match status" value="1"/>
</dbReference>
<dbReference type="PROSITE" id="PS50987">
    <property type="entry name" value="HTH_ARSR_2"/>
    <property type="match status" value="1"/>
</dbReference>
<accession>A0A1I6C5G0</accession>
<dbReference type="SUPFAM" id="SSF100950">
    <property type="entry name" value="NagB/RpiA/CoA transferase-like"/>
    <property type="match status" value="1"/>
</dbReference>
<dbReference type="SUPFAM" id="SSF46785">
    <property type="entry name" value="Winged helix' DNA-binding domain"/>
    <property type="match status" value="1"/>
</dbReference>
<keyword evidence="2" id="KW-0804">Transcription</keyword>
<reference evidence="5 6" key="1">
    <citation type="submission" date="2016-10" db="EMBL/GenBank/DDBJ databases">
        <authorList>
            <person name="Varghese N."/>
            <person name="Submissions S."/>
        </authorList>
    </citation>
    <scope>NUCLEOTIDE SEQUENCE [LARGE SCALE GENOMIC DNA]</scope>
    <source>
        <strain evidence="5 6">DSM 13796</strain>
    </source>
</reference>
<dbReference type="InterPro" id="IPR001845">
    <property type="entry name" value="HTH_ArsR_DNA-bd_dom"/>
</dbReference>
<sequence length="259" mass="29270">MMSLLAEERKKRIIEIVNNEGQVKVNDLAKIFKVSTETIRRHLEELESEQKIRKVHGGAVRVEEASNELSMFKRRILHIDQKIIIGLKAASFVEDGEVIFIDEGSTTLQMASSIKRKKDVTVITNSFPFAAKLMEYEDDEHPFKGEIIFLGGHVKGDHFRTSGSLAERMAKELFVDKAFISIDGLDHRAGITSYDLDKCMLSNIFIANAKESYILSDSSKIGNIANYKIQDLSEVNYIITNVPNVQDFGINDSKWIQAD</sequence>
<dbReference type="InterPro" id="IPR050313">
    <property type="entry name" value="Carb_Metab_HTH_regulators"/>
</dbReference>
<dbReference type="Pfam" id="PF08220">
    <property type="entry name" value="HTH_DeoR"/>
    <property type="match status" value="1"/>
</dbReference>
<dbReference type="InterPro" id="IPR036388">
    <property type="entry name" value="WH-like_DNA-bd_sf"/>
</dbReference>
<gene>
    <name evidence="5" type="ORF">SAMN02745910_05030</name>
</gene>
<dbReference type="PANTHER" id="PTHR30363:SF44">
    <property type="entry name" value="AGA OPERON TRANSCRIPTIONAL REPRESSOR-RELATED"/>
    <property type="match status" value="1"/>
</dbReference>
<evidence type="ECO:0000259" key="3">
    <source>
        <dbReference type="PROSITE" id="PS50987"/>
    </source>
</evidence>
<evidence type="ECO:0000256" key="2">
    <source>
        <dbReference type="ARBA" id="ARBA00023163"/>
    </source>
</evidence>
<evidence type="ECO:0000313" key="5">
    <source>
        <dbReference type="EMBL" id="SFQ88413.1"/>
    </source>
</evidence>
<evidence type="ECO:0000313" key="6">
    <source>
        <dbReference type="Proteomes" id="UP000182762"/>
    </source>
</evidence>
<name>A0A1I6C5G0_9BACI</name>
<dbReference type="InterPro" id="IPR001034">
    <property type="entry name" value="DeoR_HTH"/>
</dbReference>
<proteinExistence type="predicted"/>
<keyword evidence="1" id="KW-0805">Transcription regulation</keyword>
<dbReference type="SMART" id="SM01134">
    <property type="entry name" value="DeoRC"/>
    <property type="match status" value="1"/>
</dbReference>
<dbReference type="Pfam" id="PF00455">
    <property type="entry name" value="DeoRC"/>
    <property type="match status" value="1"/>
</dbReference>
<feature type="domain" description="HTH arsR-type" evidence="3">
    <location>
        <begin position="1"/>
        <end position="94"/>
    </location>
</feature>
<feature type="domain" description="HTH deoR-type" evidence="4">
    <location>
        <begin position="6"/>
        <end position="61"/>
    </location>
</feature>
<evidence type="ECO:0000256" key="1">
    <source>
        <dbReference type="ARBA" id="ARBA00023015"/>
    </source>
</evidence>
<dbReference type="InterPro" id="IPR037171">
    <property type="entry name" value="NagB/RpiA_transferase-like"/>
</dbReference>
<dbReference type="Gene3D" id="1.10.10.10">
    <property type="entry name" value="Winged helix-like DNA-binding domain superfamily/Winged helix DNA-binding domain"/>
    <property type="match status" value="1"/>
</dbReference>
<dbReference type="SMART" id="SM00420">
    <property type="entry name" value="HTH_DEOR"/>
    <property type="match status" value="1"/>
</dbReference>
<dbReference type="PRINTS" id="PR00037">
    <property type="entry name" value="HTHLACR"/>
</dbReference>
<dbReference type="Gene3D" id="3.40.50.1360">
    <property type="match status" value="1"/>
</dbReference>
<protein>
    <submittedName>
        <fullName evidence="5">Transcriptional regulator, DeoR family</fullName>
    </submittedName>
</protein>
<dbReference type="PANTHER" id="PTHR30363">
    <property type="entry name" value="HTH-TYPE TRANSCRIPTIONAL REGULATOR SRLR-RELATED"/>
    <property type="match status" value="1"/>
</dbReference>
<evidence type="ECO:0000259" key="4">
    <source>
        <dbReference type="PROSITE" id="PS51000"/>
    </source>
</evidence>
<keyword evidence="6" id="KW-1185">Reference proteome</keyword>
<organism evidence="5 6">
    <name type="scientific">Priestia endophytica DSM 13796</name>
    <dbReference type="NCBI Taxonomy" id="1121089"/>
    <lineage>
        <taxon>Bacteria</taxon>
        <taxon>Bacillati</taxon>
        <taxon>Bacillota</taxon>
        <taxon>Bacilli</taxon>
        <taxon>Bacillales</taxon>
        <taxon>Bacillaceae</taxon>
        <taxon>Priestia</taxon>
    </lineage>
</organism>
<dbReference type="EMBL" id="FOXX01000026">
    <property type="protein sequence ID" value="SFQ88413.1"/>
    <property type="molecule type" value="Genomic_DNA"/>
</dbReference>
<dbReference type="InterPro" id="IPR014036">
    <property type="entry name" value="DeoR-like_C"/>
</dbReference>
<dbReference type="Proteomes" id="UP000182762">
    <property type="component" value="Unassembled WGS sequence"/>
</dbReference>
<dbReference type="InterPro" id="IPR036390">
    <property type="entry name" value="WH_DNA-bd_sf"/>
</dbReference>
<comment type="caution">
    <text evidence="5">The sequence shown here is derived from an EMBL/GenBank/DDBJ whole genome shotgun (WGS) entry which is preliminary data.</text>
</comment>